<keyword evidence="2" id="KW-1185">Reference proteome</keyword>
<gene>
    <name evidence="1" type="primary">hypE</name>
    <name evidence="1" type="ORF">ACI1P1_14760</name>
</gene>
<dbReference type="Proteomes" id="UP001631969">
    <property type="component" value="Unassembled WGS sequence"/>
</dbReference>
<sequence length="339" mass="35955">MEAEQRINMSHGDGGESAHRLLNGVILPALTGTESREPLGDAALLPFPSAGKLAVTTDSFVIKPLFFPGGDIGKLAVAGTVNDLAVSGAVPLYLTVSFILEEGLPVEHLRTICRSMAKEAAVSGIRVAAGDTKVVGKGDCDGLFINTTGIGVVEPGAELRPQLIEEGDAVVVTGTLGDHGIAVLTAREELGLMSEIPSDCATLFPMLKKAREVSADIRILRDPTRGGLATALAEICEDYRLTVELEEELLPVKPEVEGACELMGFDPLYLANEGKAVLILPARDVPAVLDALRYFPEGRNACLVGMVTGREKGQLLIRTPFGSTRRLYRLAGSMLPRIC</sequence>
<reference evidence="1" key="1">
    <citation type="submission" date="2024-12" db="EMBL/GenBank/DDBJ databases">
        <authorList>
            <person name="Wu N."/>
        </authorList>
    </citation>
    <scope>NUCLEOTIDE SEQUENCE</scope>
    <source>
        <strain evidence="1">P15</strain>
    </source>
</reference>
<evidence type="ECO:0000313" key="2">
    <source>
        <dbReference type="Proteomes" id="UP001631969"/>
    </source>
</evidence>
<comment type="caution">
    <text evidence="1">The sequence shown here is derived from an EMBL/GenBank/DDBJ whole genome shotgun (WGS) entry which is preliminary data.</text>
</comment>
<proteinExistence type="predicted"/>
<protein>
    <submittedName>
        <fullName evidence="1">Hydrogenase expression/formation protein HypE</fullName>
    </submittedName>
</protein>
<evidence type="ECO:0000313" key="1">
    <source>
        <dbReference type="EMBL" id="MFM9329552.1"/>
    </source>
</evidence>
<accession>A0ACC7P2L7</accession>
<organism evidence="1 2">
    <name type="scientific">Paenibacillus mesotrionivorans</name>
    <dbReference type="NCBI Taxonomy" id="3160968"/>
    <lineage>
        <taxon>Bacteria</taxon>
        <taxon>Bacillati</taxon>
        <taxon>Bacillota</taxon>
        <taxon>Bacilli</taxon>
        <taxon>Bacillales</taxon>
        <taxon>Paenibacillaceae</taxon>
        <taxon>Paenibacillus</taxon>
    </lineage>
</organism>
<name>A0ACC7P2L7_9BACL</name>
<dbReference type="EMBL" id="JBJURJ010000009">
    <property type="protein sequence ID" value="MFM9329552.1"/>
    <property type="molecule type" value="Genomic_DNA"/>
</dbReference>